<reference evidence="1 2" key="1">
    <citation type="journal article" date="2023" name="ISME J.">
        <title>Cultivation and genomic characterization of novel and ubiquitous marine nitrite-oxidizing bacteria from the Nitrospirales.</title>
        <authorList>
            <person name="Mueller A.J."/>
            <person name="Daebeler A."/>
            <person name="Herbold C.W."/>
            <person name="Kirkegaard R.H."/>
            <person name="Daims H."/>
        </authorList>
    </citation>
    <scope>NUCLEOTIDE SEQUENCE [LARGE SCALE GENOMIC DNA]</scope>
    <source>
        <strain evidence="1 2">EB</strain>
    </source>
</reference>
<proteinExistence type="predicted"/>
<sequence>MPSTKNRFQQQDTPTWMDASSAVRLWISFWPQHEPAVHHLKLTNVKIHPFGLQFETHRELPSGTPLEIRLLLPPKTAMALKGTVTHTQAGAPSPHKFLTSIRFTMIRETDRKRLDDFAVNRSITRLRARCSPSQTVSS</sequence>
<protein>
    <submittedName>
        <fullName evidence="1">PilZ domain-containing protein</fullName>
    </submittedName>
</protein>
<evidence type="ECO:0000313" key="2">
    <source>
        <dbReference type="Proteomes" id="UP001250932"/>
    </source>
</evidence>
<accession>A0ABU3K7U8</accession>
<keyword evidence="2" id="KW-1185">Reference proteome</keyword>
<comment type="caution">
    <text evidence="1">The sequence shown here is derived from an EMBL/GenBank/DDBJ whole genome shotgun (WGS) entry which is preliminary data.</text>
</comment>
<organism evidence="1 2">
    <name type="scientific">Candidatus Nitronereus thalassa</name>
    <dbReference type="NCBI Taxonomy" id="3020898"/>
    <lineage>
        <taxon>Bacteria</taxon>
        <taxon>Pseudomonadati</taxon>
        <taxon>Nitrospirota</taxon>
        <taxon>Nitrospiria</taxon>
        <taxon>Nitrospirales</taxon>
        <taxon>Nitrospiraceae</taxon>
        <taxon>Candidatus Nitronereus</taxon>
    </lineage>
</organism>
<dbReference type="Proteomes" id="UP001250932">
    <property type="component" value="Unassembled WGS sequence"/>
</dbReference>
<name>A0ABU3K7U8_9BACT</name>
<dbReference type="RefSeq" id="WP_313832797.1">
    <property type="nucleotide sequence ID" value="NZ_JAQOUE010000001.1"/>
</dbReference>
<dbReference type="EMBL" id="JAQOUE010000001">
    <property type="protein sequence ID" value="MDT7042398.1"/>
    <property type="molecule type" value="Genomic_DNA"/>
</dbReference>
<gene>
    <name evidence="1" type="ORF">PPG34_08540</name>
</gene>
<evidence type="ECO:0000313" key="1">
    <source>
        <dbReference type="EMBL" id="MDT7042398.1"/>
    </source>
</evidence>